<dbReference type="HAMAP" id="MF_01215">
    <property type="entry name" value="OMPdecase_type2"/>
    <property type="match status" value="1"/>
</dbReference>
<dbReference type="GO" id="GO:0044205">
    <property type="term" value="P:'de novo' UMP biosynthetic process"/>
    <property type="evidence" value="ECO:0007669"/>
    <property type="project" value="UniProtKB-UniRule"/>
</dbReference>
<dbReference type="EC" id="4.1.1.23" evidence="7"/>
<dbReference type="SUPFAM" id="SSF51366">
    <property type="entry name" value="Ribulose-phoshate binding barrel"/>
    <property type="match status" value="1"/>
</dbReference>
<dbReference type="UniPathway" id="UPA00070">
    <property type="reaction ID" value="UER00120"/>
</dbReference>
<protein>
    <recommendedName>
        <fullName evidence="7">Orotidine 5'-phosphate decarboxylase</fullName>
        <ecNumber evidence="7">4.1.1.23</ecNumber>
    </recommendedName>
    <alternativeName>
        <fullName evidence="7">OMP decarboxylase</fullName>
        <shortName evidence="7">OMPDCase</shortName>
        <shortName evidence="7">OMPdecase</shortName>
    </alternativeName>
</protein>
<dbReference type="Gene3D" id="3.20.20.70">
    <property type="entry name" value="Aldolase class I"/>
    <property type="match status" value="1"/>
</dbReference>
<keyword evidence="3 7" id="KW-0210">Decarboxylase</keyword>
<dbReference type="InterPro" id="IPR011995">
    <property type="entry name" value="OMPdecase_type-2"/>
</dbReference>
<dbReference type="InterPro" id="IPR018089">
    <property type="entry name" value="OMPdecase_AS"/>
</dbReference>
<comment type="similarity">
    <text evidence="2 7">Belongs to the OMP decarboxylase family. Type 2 subfamily.</text>
</comment>
<reference evidence="10" key="1">
    <citation type="submission" date="2017-09" db="EMBL/GenBank/DDBJ databases">
        <title>Luteimonas liuhanmingii sp.nov., isolated from the intestinal contents of Tibetan Plateau Pika in Yushu, Qinghai Province, China.</title>
        <authorList>
            <person name="Gui Z."/>
        </authorList>
    </citation>
    <scope>NUCLEOTIDE SEQUENCE [LARGE SCALE GENOMIC DNA]</scope>
    <source>
        <strain evidence="10">100111</strain>
    </source>
</reference>
<dbReference type="CDD" id="cd04725">
    <property type="entry name" value="OMP_decarboxylase_like"/>
    <property type="match status" value="1"/>
</dbReference>
<dbReference type="EMBL" id="CP023406">
    <property type="protein sequence ID" value="ATD66904.1"/>
    <property type="molecule type" value="Genomic_DNA"/>
</dbReference>
<accession>A0A290XCL1</accession>
<dbReference type="PANTHER" id="PTHR43375">
    <property type="entry name" value="OROTIDINE 5'-PHOSPHATE DECARBOXYLASE"/>
    <property type="match status" value="1"/>
</dbReference>
<dbReference type="OrthoDB" id="9808470at2"/>
<dbReference type="InterPro" id="IPR001754">
    <property type="entry name" value="OMPdeCOase_dom"/>
</dbReference>
<proteinExistence type="inferred from homology"/>
<evidence type="ECO:0000256" key="5">
    <source>
        <dbReference type="ARBA" id="ARBA00023239"/>
    </source>
</evidence>
<dbReference type="SMART" id="SM00934">
    <property type="entry name" value="OMPdecase"/>
    <property type="match status" value="1"/>
</dbReference>
<dbReference type="AlphaFoldDB" id="A0A290XCL1"/>
<dbReference type="GO" id="GO:0006207">
    <property type="term" value="P:'de novo' pyrimidine nucleobase biosynthetic process"/>
    <property type="evidence" value="ECO:0007669"/>
    <property type="project" value="InterPro"/>
</dbReference>
<dbReference type="PANTHER" id="PTHR43375:SF1">
    <property type="entry name" value="OROTIDINE 5'-PHOSPHATE DECARBOXYLASE"/>
    <property type="match status" value="1"/>
</dbReference>
<comment type="catalytic activity">
    <reaction evidence="6 7">
        <text>orotidine 5'-phosphate + H(+) = UMP + CO2</text>
        <dbReference type="Rhea" id="RHEA:11596"/>
        <dbReference type="ChEBI" id="CHEBI:15378"/>
        <dbReference type="ChEBI" id="CHEBI:16526"/>
        <dbReference type="ChEBI" id="CHEBI:57538"/>
        <dbReference type="ChEBI" id="CHEBI:57865"/>
        <dbReference type="EC" id="4.1.1.23"/>
    </reaction>
</comment>
<keyword evidence="5 7" id="KW-0456">Lyase</keyword>
<evidence type="ECO:0000259" key="8">
    <source>
        <dbReference type="SMART" id="SM00934"/>
    </source>
</evidence>
<evidence type="ECO:0000256" key="7">
    <source>
        <dbReference type="HAMAP-Rule" id="MF_01215"/>
    </source>
</evidence>
<evidence type="ECO:0000313" key="9">
    <source>
        <dbReference type="EMBL" id="ATD66904.1"/>
    </source>
</evidence>
<dbReference type="InterPro" id="IPR013785">
    <property type="entry name" value="Aldolase_TIM"/>
</dbReference>
<dbReference type="InterPro" id="IPR011060">
    <property type="entry name" value="RibuloseP-bd_barrel"/>
</dbReference>
<organism evidence="9 10">
    <name type="scientific">Luteimonas chenhongjianii</name>
    <dbReference type="NCBI Taxonomy" id="2006110"/>
    <lineage>
        <taxon>Bacteria</taxon>
        <taxon>Pseudomonadati</taxon>
        <taxon>Pseudomonadota</taxon>
        <taxon>Gammaproteobacteria</taxon>
        <taxon>Lysobacterales</taxon>
        <taxon>Lysobacteraceae</taxon>
        <taxon>Luteimonas</taxon>
    </lineage>
</organism>
<keyword evidence="4 7" id="KW-0665">Pyrimidine biosynthesis</keyword>
<evidence type="ECO:0000313" key="10">
    <source>
        <dbReference type="Proteomes" id="UP000218968"/>
    </source>
</evidence>
<dbReference type="KEGG" id="lum:CNR27_05150"/>
<dbReference type="PROSITE" id="PS00156">
    <property type="entry name" value="OMPDECASE"/>
    <property type="match status" value="1"/>
</dbReference>
<evidence type="ECO:0000256" key="3">
    <source>
        <dbReference type="ARBA" id="ARBA00022793"/>
    </source>
</evidence>
<feature type="active site" description="Proton donor" evidence="7">
    <location>
        <position position="97"/>
    </location>
</feature>
<dbReference type="RefSeq" id="WP_096297230.1">
    <property type="nucleotide sequence ID" value="NZ_CP023406.1"/>
</dbReference>
<dbReference type="Proteomes" id="UP000218968">
    <property type="component" value="Chromosome"/>
</dbReference>
<keyword evidence="10" id="KW-1185">Reference proteome</keyword>
<feature type="domain" description="Orotidine 5'-phosphate decarboxylase" evidence="8">
    <location>
        <begin position="19"/>
        <end position="261"/>
    </location>
</feature>
<name>A0A290XCL1_9GAMM</name>
<evidence type="ECO:0000256" key="6">
    <source>
        <dbReference type="ARBA" id="ARBA00049157"/>
    </source>
</evidence>
<evidence type="ECO:0000256" key="1">
    <source>
        <dbReference type="ARBA" id="ARBA00004861"/>
    </source>
</evidence>
<dbReference type="NCBIfam" id="TIGR02127">
    <property type="entry name" value="pyrF_sub2"/>
    <property type="match status" value="1"/>
</dbReference>
<comment type="pathway">
    <text evidence="1 7">Pyrimidine metabolism; UMP biosynthesis via de novo pathway; UMP from orotate: step 2/2.</text>
</comment>
<dbReference type="GO" id="GO:0004590">
    <property type="term" value="F:orotidine-5'-phosphate decarboxylase activity"/>
    <property type="evidence" value="ECO:0007669"/>
    <property type="project" value="UniProtKB-UniRule"/>
</dbReference>
<gene>
    <name evidence="7 9" type="primary">pyrF</name>
    <name evidence="9" type="ORF">CNR27_05150</name>
</gene>
<evidence type="ECO:0000256" key="4">
    <source>
        <dbReference type="ARBA" id="ARBA00022975"/>
    </source>
</evidence>
<sequence length="276" mass="29484">MTHTFMQALRARWQSADTLVCVGLDPEPAKFPARFANDPDAVFAFSRDIADATAEYACAFKPQIAHFAALGAEDALQRLIAHLHTAHPGVPVILDAKRGDIGSTAQRYVAEAFERFGADAVTVNPYLGRDSVQPFLERSEKGVVVLCRTSNPGAADLQDLPVAHAGGTRPLYQHVAETIAREWNGHGNVSLVVGATWPGQLREVRAIVGDMPFLVPGVGAQGGDVEAVVKNAKTMDGTGLMVSSSRAILYASNGDDYAEAAAREARTLRDAINGHR</sequence>
<evidence type="ECO:0000256" key="2">
    <source>
        <dbReference type="ARBA" id="ARBA00008847"/>
    </source>
</evidence>
<dbReference type="Pfam" id="PF00215">
    <property type="entry name" value="OMPdecase"/>
    <property type="match status" value="1"/>
</dbReference>